<evidence type="ECO:0000313" key="1">
    <source>
        <dbReference type="EMBL" id="ATB41053.1"/>
    </source>
</evidence>
<dbReference type="RefSeq" id="WP_095988831.1">
    <property type="nucleotide sequence ID" value="NZ_CP022098.1"/>
</dbReference>
<dbReference type="KEGG" id="cfus:CYFUS_006515"/>
<dbReference type="AlphaFoldDB" id="A0A250JBS9"/>
<organism evidence="1 2">
    <name type="scientific">Cystobacter fuscus</name>
    <dbReference type="NCBI Taxonomy" id="43"/>
    <lineage>
        <taxon>Bacteria</taxon>
        <taxon>Pseudomonadati</taxon>
        <taxon>Myxococcota</taxon>
        <taxon>Myxococcia</taxon>
        <taxon>Myxococcales</taxon>
        <taxon>Cystobacterineae</taxon>
        <taxon>Archangiaceae</taxon>
        <taxon>Cystobacter</taxon>
    </lineage>
</organism>
<evidence type="ECO:0000313" key="2">
    <source>
        <dbReference type="Proteomes" id="UP000217257"/>
    </source>
</evidence>
<proteinExistence type="predicted"/>
<sequence>MPNTVIVNNLTVVHKQTNGVSFAFPDVCKTPAPPAPPVPIPYPNVARSSDAAECAQTVTADGNPLMHKGSYFSTSTGDEAGSAQGVVSNKIKGKAYPKMYSFDVKVEGQNVFRFSDIMLQNGGSPTNTPPAAEMQANMLALGNSQTKDLSEAEVTRLKWSKTEAICGDKVQLSLQTRKVDGELSLPVRVHRAEDLKAVLANIHPKVKGNKSQEDWIVVRGPYKKTVRARARQSLLKGKEITNQTLEIKAPEAFRQMVGPFQRLTPQYVRQNIGGSLVWTPTGVNYGWEVCYEIELKEGELVITRKIDFQLIGGATLSAKKKRNWKREIETVWNRKFKLHREKCKRGDRCTCSSKNGCCAWSIRIVCEFGPGQGMKTELHKGTNQASGWGTALWWYSHTWWEGASGVPTTVRAHEFGHQIGMYDEYPEGACDPARQYTNVPSSIMNAGSKLYPRHMKEFHDWFDTKAKSLVGKTKLVRL</sequence>
<dbReference type="EMBL" id="CP022098">
    <property type="protein sequence ID" value="ATB41053.1"/>
    <property type="molecule type" value="Genomic_DNA"/>
</dbReference>
<dbReference type="Proteomes" id="UP000217257">
    <property type="component" value="Chromosome"/>
</dbReference>
<accession>A0A250JBS9</accession>
<reference evidence="1 2" key="1">
    <citation type="submission" date="2017-06" db="EMBL/GenBank/DDBJ databases">
        <title>Sequencing and comparative analysis of myxobacterial genomes.</title>
        <authorList>
            <person name="Rupp O."/>
            <person name="Goesmann A."/>
            <person name="Sogaard-Andersen L."/>
        </authorList>
    </citation>
    <scope>NUCLEOTIDE SEQUENCE [LARGE SCALE GENOMIC DNA]</scope>
    <source>
        <strain evidence="1 2">DSM 52655</strain>
    </source>
</reference>
<gene>
    <name evidence="1" type="ORF">CYFUS_006515</name>
</gene>
<dbReference type="Pfam" id="PF13665">
    <property type="entry name" value="Tox-PAAR-like"/>
    <property type="match status" value="1"/>
</dbReference>
<dbReference type="SUPFAM" id="SSF55486">
    <property type="entry name" value="Metalloproteases ('zincins'), catalytic domain"/>
    <property type="match status" value="1"/>
</dbReference>
<name>A0A250JBS9_9BACT</name>
<protein>
    <submittedName>
        <fullName evidence="1">Uncharacterized protein</fullName>
    </submittedName>
</protein>